<keyword evidence="5" id="KW-0472">Membrane</keyword>
<keyword evidence="9" id="KW-1185">Reference proteome</keyword>
<feature type="transmembrane region" description="Helical" evidence="5">
    <location>
        <begin position="176"/>
        <end position="194"/>
    </location>
</feature>
<accession>A0ABZ3FRQ6</accession>
<feature type="domain" description="Phage shock protein PspC N-terminal" evidence="7">
    <location>
        <begin position="62"/>
        <end position="117"/>
    </location>
</feature>
<feature type="domain" description="Histidine kinase/HSP90-like ATPase" evidence="6">
    <location>
        <begin position="380"/>
        <end position="467"/>
    </location>
</feature>
<name>A0ABZ3FRQ6_9ACTN</name>
<dbReference type="Pfam" id="PF02518">
    <property type="entry name" value="HATPase_c"/>
    <property type="match status" value="1"/>
</dbReference>
<keyword evidence="5" id="KW-1133">Transmembrane helix</keyword>
<dbReference type="InterPro" id="IPR003594">
    <property type="entry name" value="HATPase_dom"/>
</dbReference>
<evidence type="ECO:0000256" key="5">
    <source>
        <dbReference type="SAM" id="Phobius"/>
    </source>
</evidence>
<feature type="region of interest" description="Disordered" evidence="4">
    <location>
        <begin position="1"/>
        <end position="65"/>
    </location>
</feature>
<dbReference type="PANTHER" id="PTHR24421">
    <property type="entry name" value="NITRATE/NITRITE SENSOR PROTEIN NARX-RELATED"/>
    <property type="match status" value="1"/>
</dbReference>
<keyword evidence="1" id="KW-0808">Transferase</keyword>
<feature type="compositionally biased region" description="Basic and acidic residues" evidence="4">
    <location>
        <begin position="454"/>
        <end position="468"/>
    </location>
</feature>
<protein>
    <submittedName>
        <fullName evidence="8">PspC domain-containing protein</fullName>
    </submittedName>
</protein>
<dbReference type="InterPro" id="IPR036890">
    <property type="entry name" value="HATPase_C_sf"/>
</dbReference>
<evidence type="ECO:0000256" key="4">
    <source>
        <dbReference type="SAM" id="MobiDB-lite"/>
    </source>
</evidence>
<keyword evidence="3" id="KW-0902">Two-component regulatory system</keyword>
<feature type="transmembrane region" description="Helical" evidence="5">
    <location>
        <begin position="146"/>
        <end position="164"/>
    </location>
</feature>
<reference evidence="8 9" key="1">
    <citation type="submission" date="2024-04" db="EMBL/GenBank/DDBJ databases">
        <title>Isolation of an actinomycete strain from pig manure.</title>
        <authorList>
            <person name="Gong T."/>
            <person name="Yu Z."/>
            <person name="An M."/>
            <person name="Wei C."/>
            <person name="Yang W."/>
            <person name="Liu L."/>
        </authorList>
    </citation>
    <scope>NUCLEOTIDE SEQUENCE [LARGE SCALE GENOMIC DNA]</scope>
    <source>
        <strain evidence="8 9">ZF39</strain>
    </source>
</reference>
<gene>
    <name evidence="8" type="ORF">AADG42_16130</name>
</gene>
<feature type="region of interest" description="Disordered" evidence="4">
    <location>
        <begin position="446"/>
        <end position="468"/>
    </location>
</feature>
<keyword evidence="5" id="KW-0812">Transmembrane</keyword>
<evidence type="ECO:0000256" key="3">
    <source>
        <dbReference type="ARBA" id="ARBA00023012"/>
    </source>
</evidence>
<dbReference type="Proteomes" id="UP001442841">
    <property type="component" value="Chromosome"/>
</dbReference>
<evidence type="ECO:0000256" key="2">
    <source>
        <dbReference type="ARBA" id="ARBA00022777"/>
    </source>
</evidence>
<feature type="compositionally biased region" description="Low complexity" evidence="4">
    <location>
        <begin position="26"/>
        <end position="54"/>
    </location>
</feature>
<dbReference type="InterPro" id="IPR050482">
    <property type="entry name" value="Sensor_HK_TwoCompSys"/>
</dbReference>
<dbReference type="RefSeq" id="WP_425310195.1">
    <property type="nucleotide sequence ID" value="NZ_CP154795.1"/>
</dbReference>
<dbReference type="EMBL" id="CP154795">
    <property type="protein sequence ID" value="XAN08768.1"/>
    <property type="molecule type" value="Genomic_DNA"/>
</dbReference>
<evidence type="ECO:0000256" key="1">
    <source>
        <dbReference type="ARBA" id="ARBA00022679"/>
    </source>
</evidence>
<dbReference type="Gene3D" id="3.30.565.10">
    <property type="entry name" value="Histidine kinase-like ATPase, C-terminal domain"/>
    <property type="match status" value="1"/>
</dbReference>
<dbReference type="Pfam" id="PF04024">
    <property type="entry name" value="PspC"/>
    <property type="match status" value="1"/>
</dbReference>
<proteinExistence type="predicted"/>
<evidence type="ECO:0000313" key="8">
    <source>
        <dbReference type="EMBL" id="XAN08768.1"/>
    </source>
</evidence>
<sequence length="468" mass="49875">MAASDAPETADSRDIPLPAVVGVPETEASQGPEAAAAPSAEEGTASSGGTTSPSGSPPERPRATRVPEGAWIGGVCTGLAEHLGWPVMVLRIGFVALGLVQFVGVVVYALLWLTLPPAPKPEAAPGLESHARTNLRSTERKARRSAEIGTVVAVGLLGIGLLWLVQATGMGLSQQVFWPIAFAAVGVALVWRNADNSDSNWREDSGDPRWLRPFVDRGRALTLVRTILGLALVGAAVGMVIASQTGLAELPRVLAMTGLALAGTALVVAPWAYRSRLALQQAREEKVRADERADMAAHLHDSVLQTLALIQKRSDDPKTVSTLARKQERELRTWLYGDAIREQTVKAALTSAAAEVDDERGIPVEVVCVGDCDLTENLEAMIRAAREAMMNAAKHSGAARIDVYAEVEDDLVEIFVRDRGKGFDLDAIGDDRMGVKGSIIGRMERHGGSARIRSSAEDGTEVKLEMKR</sequence>
<feature type="transmembrane region" description="Helical" evidence="5">
    <location>
        <begin position="253"/>
        <end position="273"/>
    </location>
</feature>
<feature type="transmembrane region" description="Helical" evidence="5">
    <location>
        <begin position="220"/>
        <end position="241"/>
    </location>
</feature>
<dbReference type="InterPro" id="IPR007168">
    <property type="entry name" value="Phageshock_PspC_N"/>
</dbReference>
<keyword evidence="2" id="KW-0418">Kinase</keyword>
<dbReference type="PANTHER" id="PTHR24421:SF61">
    <property type="entry name" value="OXYGEN SENSOR HISTIDINE KINASE NREB"/>
    <property type="match status" value="1"/>
</dbReference>
<evidence type="ECO:0000259" key="7">
    <source>
        <dbReference type="Pfam" id="PF04024"/>
    </source>
</evidence>
<evidence type="ECO:0000313" key="9">
    <source>
        <dbReference type="Proteomes" id="UP001442841"/>
    </source>
</evidence>
<feature type="transmembrane region" description="Helical" evidence="5">
    <location>
        <begin position="88"/>
        <end position="111"/>
    </location>
</feature>
<evidence type="ECO:0000259" key="6">
    <source>
        <dbReference type="Pfam" id="PF02518"/>
    </source>
</evidence>
<organism evidence="8 9">
    <name type="scientific">Ammonicoccus fulvus</name>
    <dbReference type="NCBI Taxonomy" id="3138240"/>
    <lineage>
        <taxon>Bacteria</taxon>
        <taxon>Bacillati</taxon>
        <taxon>Actinomycetota</taxon>
        <taxon>Actinomycetes</taxon>
        <taxon>Propionibacteriales</taxon>
        <taxon>Propionibacteriaceae</taxon>
        <taxon>Ammonicoccus</taxon>
    </lineage>
</organism>
<dbReference type="SUPFAM" id="SSF55874">
    <property type="entry name" value="ATPase domain of HSP90 chaperone/DNA topoisomerase II/histidine kinase"/>
    <property type="match status" value="1"/>
</dbReference>